<sequence length="259" mass="28628">MNGETFEGEKNSGSPRLASEQVARNAGERRREGGRTRLSGRLSGEAYEARRQPEKLGDEGGEARRKSPRVRFKTAARVCVCVELPTEEKNETPGGANRRSRQRTKREVEGGRAGRENAAKKSALSGAFEKPRVFARPTPQKRKAESASGSSCLFPRKRETANDHGETQRRLPASSAESKKTANGHVETRKENSSSLSLRGETNCRFFFRRCTLKTLLPRLLLFPQLFSVSLRSENATVPGEDARGKSRASAKGRKARNA</sequence>
<gene>
    <name evidence="2" type="ORF">TGDOM2_235430</name>
</gene>
<dbReference type="Proteomes" id="UP000028837">
    <property type="component" value="Unassembled WGS sequence"/>
</dbReference>
<evidence type="ECO:0000256" key="1">
    <source>
        <dbReference type="SAM" id="MobiDB-lite"/>
    </source>
</evidence>
<evidence type="ECO:0000313" key="3">
    <source>
        <dbReference type="Proteomes" id="UP000028837"/>
    </source>
</evidence>
<dbReference type="AlphaFoldDB" id="A0A086JH78"/>
<dbReference type="VEuPathDB" id="ToxoDB:TGDOM2_235430"/>
<accession>A0A086JH78</accession>
<feature type="compositionally biased region" description="Basic and acidic residues" evidence="1">
    <location>
        <begin position="47"/>
        <end position="65"/>
    </location>
</feature>
<reference evidence="2 3" key="1">
    <citation type="submission" date="2014-02" db="EMBL/GenBank/DDBJ databases">
        <authorList>
            <person name="Sibley D."/>
            <person name="Venepally P."/>
            <person name="Karamycheva S."/>
            <person name="Hadjithomas M."/>
            <person name="Khan A."/>
            <person name="Brunk B."/>
            <person name="Roos D."/>
            <person name="Caler E."/>
            <person name="Lorenzi H."/>
        </authorList>
    </citation>
    <scope>NUCLEOTIDE SEQUENCE [LARGE SCALE GENOMIC DNA]</scope>
    <source>
        <strain evidence="2 3">GAB2-2007-GAL-DOM2</strain>
    </source>
</reference>
<feature type="compositionally biased region" description="Basic residues" evidence="1">
    <location>
        <begin position="246"/>
        <end position="259"/>
    </location>
</feature>
<protein>
    <submittedName>
        <fullName evidence="2">Uncharacterized protein</fullName>
    </submittedName>
</protein>
<feature type="compositionally biased region" description="Basic and acidic residues" evidence="1">
    <location>
        <begin position="105"/>
        <end position="119"/>
    </location>
</feature>
<dbReference type="EMBL" id="AHZU02001520">
    <property type="protein sequence ID" value="KFG31496.1"/>
    <property type="molecule type" value="Genomic_DNA"/>
</dbReference>
<proteinExistence type="predicted"/>
<feature type="compositionally biased region" description="Low complexity" evidence="1">
    <location>
        <begin position="36"/>
        <end position="45"/>
    </location>
</feature>
<feature type="compositionally biased region" description="Basic and acidic residues" evidence="1">
    <location>
        <begin position="156"/>
        <end position="169"/>
    </location>
</feature>
<feature type="compositionally biased region" description="Basic and acidic residues" evidence="1">
    <location>
        <begin position="26"/>
        <end position="35"/>
    </location>
</feature>
<feature type="region of interest" description="Disordered" evidence="1">
    <location>
        <begin position="1"/>
        <end position="195"/>
    </location>
</feature>
<evidence type="ECO:0000313" key="2">
    <source>
        <dbReference type="EMBL" id="KFG31496.1"/>
    </source>
</evidence>
<name>A0A086JH78_TOXGO</name>
<feature type="region of interest" description="Disordered" evidence="1">
    <location>
        <begin position="235"/>
        <end position="259"/>
    </location>
</feature>
<comment type="caution">
    <text evidence="2">The sequence shown here is derived from an EMBL/GenBank/DDBJ whole genome shotgun (WGS) entry which is preliminary data.</text>
</comment>
<organism evidence="2 3">
    <name type="scientific">Toxoplasma gondii GAB2-2007-GAL-DOM2</name>
    <dbReference type="NCBI Taxonomy" id="1130820"/>
    <lineage>
        <taxon>Eukaryota</taxon>
        <taxon>Sar</taxon>
        <taxon>Alveolata</taxon>
        <taxon>Apicomplexa</taxon>
        <taxon>Conoidasida</taxon>
        <taxon>Coccidia</taxon>
        <taxon>Eucoccidiorida</taxon>
        <taxon>Eimeriorina</taxon>
        <taxon>Sarcocystidae</taxon>
        <taxon>Toxoplasma</taxon>
    </lineage>
</organism>